<evidence type="ECO:0000313" key="7">
    <source>
        <dbReference type="Proteomes" id="UP000199413"/>
    </source>
</evidence>
<comment type="similarity">
    <text evidence="1">Belongs to the ATP-dependent DNA ligase family.</text>
</comment>
<dbReference type="AlphaFoldDB" id="A0A1C6T2F4"/>
<dbReference type="Gene3D" id="3.30.470.30">
    <property type="entry name" value="DNA ligase/mRNA capping enzyme"/>
    <property type="match status" value="1"/>
</dbReference>
<accession>A0A1C6T2F4</accession>
<dbReference type="SUPFAM" id="SSF56091">
    <property type="entry name" value="DNA ligase/mRNA capping enzyme, catalytic domain"/>
    <property type="match status" value="1"/>
</dbReference>
<dbReference type="Gene3D" id="2.40.50.140">
    <property type="entry name" value="Nucleic acid-binding proteins"/>
    <property type="match status" value="1"/>
</dbReference>
<evidence type="ECO:0000256" key="4">
    <source>
        <dbReference type="SAM" id="MobiDB-lite"/>
    </source>
</evidence>
<dbReference type="STRING" id="568872.GA0070624_5404"/>
<dbReference type="PANTHER" id="PTHR45674">
    <property type="entry name" value="DNA LIGASE 1/3 FAMILY MEMBER"/>
    <property type="match status" value="1"/>
</dbReference>
<dbReference type="InterPro" id="IPR012340">
    <property type="entry name" value="NA-bd_OB-fold"/>
</dbReference>
<dbReference type="GO" id="GO:0006281">
    <property type="term" value="P:DNA repair"/>
    <property type="evidence" value="ECO:0007669"/>
    <property type="project" value="InterPro"/>
</dbReference>
<dbReference type="Pfam" id="PF01068">
    <property type="entry name" value="DNA_ligase_A_M"/>
    <property type="match status" value="1"/>
</dbReference>
<dbReference type="Proteomes" id="UP000199413">
    <property type="component" value="Unassembled WGS sequence"/>
</dbReference>
<dbReference type="GO" id="GO:0006310">
    <property type="term" value="P:DNA recombination"/>
    <property type="evidence" value="ECO:0007669"/>
    <property type="project" value="InterPro"/>
</dbReference>
<proteinExistence type="inferred from homology"/>
<evidence type="ECO:0000256" key="2">
    <source>
        <dbReference type="ARBA" id="ARBA00022598"/>
    </source>
</evidence>
<dbReference type="PANTHER" id="PTHR45674:SF4">
    <property type="entry name" value="DNA LIGASE 1"/>
    <property type="match status" value="1"/>
</dbReference>
<reference evidence="7" key="1">
    <citation type="submission" date="2016-06" db="EMBL/GenBank/DDBJ databases">
        <authorList>
            <person name="Varghese N."/>
            <person name="Submissions Spin"/>
        </authorList>
    </citation>
    <scope>NUCLEOTIDE SEQUENCE [LARGE SCALE GENOMIC DNA]</scope>
    <source>
        <strain evidence="7">DSM 45431</strain>
    </source>
</reference>
<protein>
    <submittedName>
        <fullName evidence="6">ATP dependent DNA ligase domain-containing protein</fullName>
    </submittedName>
</protein>
<feature type="compositionally biased region" description="Low complexity" evidence="4">
    <location>
        <begin position="429"/>
        <end position="440"/>
    </location>
</feature>
<evidence type="ECO:0000259" key="5">
    <source>
        <dbReference type="PROSITE" id="PS50160"/>
    </source>
</evidence>
<evidence type="ECO:0000256" key="1">
    <source>
        <dbReference type="ARBA" id="ARBA00007572"/>
    </source>
</evidence>
<dbReference type="GO" id="GO:0005524">
    <property type="term" value="F:ATP binding"/>
    <property type="evidence" value="ECO:0007669"/>
    <property type="project" value="InterPro"/>
</dbReference>
<comment type="catalytic activity">
    <reaction evidence="3">
        <text>ATP + (deoxyribonucleotide)n-3'-hydroxyl + 5'-phospho-(deoxyribonucleotide)m = (deoxyribonucleotide)n+m + AMP + diphosphate.</text>
        <dbReference type="EC" id="6.5.1.1"/>
    </reaction>
</comment>
<dbReference type="GO" id="GO:0003910">
    <property type="term" value="F:DNA ligase (ATP) activity"/>
    <property type="evidence" value="ECO:0007669"/>
    <property type="project" value="UniProtKB-EC"/>
</dbReference>
<sequence>MPVGHDRGRGPDERGALRGWLGPAGVSLGWAEPVLRRPVAPMLSAPVDAVPQGPRLAYEPKWDGFRAIAFVEAAGVYLQSRAGKNLTPYFPDITRAIRHTFPQGVILDGELIVWERGRTSFARLQRRITAGRGLLMMAREHPAHYVMWNLLADAGGQVVINAPPFERQARLTELLEDAPAQLTLTPQTTDMDEVGDWLTTYTAAGIEGVVVKRLDGRYEPGRRGWQKFRVHMATEAIVGGVAGSLGNPSTLLLGRFDRRGHLRYTGRTHPLAMVQRREVAPLLSPSRLQRRGIVAHPWPQPLPAGWSGQLDRPEPLPYVQVEPTVVAEIEVDTAFEHRRWRHRVRYVRPRLDMSVYDVPLLLGDEADPFWDRRPAHERQGPTGVTVGNEKVKIIQTVAQRQAVRADFSHGRAESNSGHGGASFGRPTYRLPGLRAAGRRA</sequence>
<dbReference type="EMBL" id="FMHV01000002">
    <property type="protein sequence ID" value="SCL35931.1"/>
    <property type="molecule type" value="Genomic_DNA"/>
</dbReference>
<keyword evidence="7" id="KW-1185">Reference proteome</keyword>
<feature type="region of interest" description="Disordered" evidence="4">
    <location>
        <begin position="410"/>
        <end position="440"/>
    </location>
</feature>
<dbReference type="RefSeq" id="WP_245719009.1">
    <property type="nucleotide sequence ID" value="NZ_FMHV01000002.1"/>
</dbReference>
<dbReference type="InterPro" id="IPR050191">
    <property type="entry name" value="ATP-dep_DNA_ligase"/>
</dbReference>
<dbReference type="InterPro" id="IPR044119">
    <property type="entry name" value="Adenylation_LigC-like"/>
</dbReference>
<evidence type="ECO:0000313" key="6">
    <source>
        <dbReference type="EMBL" id="SCL35931.1"/>
    </source>
</evidence>
<keyword evidence="2 6" id="KW-0436">Ligase</keyword>
<dbReference type="InterPro" id="IPR012310">
    <property type="entry name" value="DNA_ligase_ATP-dep_cent"/>
</dbReference>
<dbReference type="CDD" id="cd07905">
    <property type="entry name" value="Adenylation_DNA_ligase_LigC"/>
    <property type="match status" value="1"/>
</dbReference>
<evidence type="ECO:0000256" key="3">
    <source>
        <dbReference type="ARBA" id="ARBA00034003"/>
    </source>
</evidence>
<dbReference type="PROSITE" id="PS50160">
    <property type="entry name" value="DNA_LIGASE_A3"/>
    <property type="match status" value="1"/>
</dbReference>
<feature type="domain" description="ATP-dependent DNA ligase family profile" evidence="5">
    <location>
        <begin position="136"/>
        <end position="260"/>
    </location>
</feature>
<organism evidence="6 7">
    <name type="scientific">Micromonospora rhizosphaerae</name>
    <dbReference type="NCBI Taxonomy" id="568872"/>
    <lineage>
        <taxon>Bacteria</taxon>
        <taxon>Bacillati</taxon>
        <taxon>Actinomycetota</taxon>
        <taxon>Actinomycetes</taxon>
        <taxon>Micromonosporales</taxon>
        <taxon>Micromonosporaceae</taxon>
        <taxon>Micromonospora</taxon>
    </lineage>
</organism>
<name>A0A1C6T2F4_9ACTN</name>
<gene>
    <name evidence="6" type="ORF">GA0070624_5404</name>
</gene>